<name>A0A5F0KF19_9GAMM</name>
<keyword evidence="5" id="KW-1185">Reference proteome</keyword>
<dbReference type="Gene3D" id="3.40.50.10610">
    <property type="entry name" value="ABC-type transport auxiliary lipoprotein component"/>
    <property type="match status" value="1"/>
</dbReference>
<proteinExistence type="predicted"/>
<dbReference type="EMBL" id="QORK01000003">
    <property type="protein sequence ID" value="TFF83143.1"/>
    <property type="molecule type" value="Genomic_DNA"/>
</dbReference>
<dbReference type="EMBL" id="QORL01000003">
    <property type="protein sequence ID" value="TFF80292.1"/>
    <property type="molecule type" value="Genomic_DNA"/>
</dbReference>
<organism evidence="4 6">
    <name type="scientific">Aeromonas taiwanensis</name>
    <dbReference type="NCBI Taxonomy" id="633417"/>
    <lineage>
        <taxon>Bacteria</taxon>
        <taxon>Pseudomonadati</taxon>
        <taxon>Pseudomonadota</taxon>
        <taxon>Gammaproteobacteria</taxon>
        <taxon>Aeromonadales</taxon>
        <taxon>Aeromonadaceae</taxon>
        <taxon>Aeromonas</taxon>
    </lineage>
</organism>
<dbReference type="PROSITE" id="PS51257">
    <property type="entry name" value="PROKAR_LIPOPROTEIN"/>
    <property type="match status" value="1"/>
</dbReference>
<gene>
    <name evidence="3" type="ORF">DRM93_01810</name>
    <name evidence="4" type="ORF">DRM94_01810</name>
</gene>
<dbReference type="Proteomes" id="UP000297914">
    <property type="component" value="Unassembled WGS sequence"/>
</dbReference>
<dbReference type="Proteomes" id="UP000297720">
    <property type="component" value="Unassembled WGS sequence"/>
</dbReference>
<dbReference type="OrthoDB" id="5600407at2"/>
<dbReference type="AlphaFoldDB" id="A0A5F0KF19"/>
<feature type="domain" description="ABC-type transport auxiliary lipoprotein component" evidence="2">
    <location>
        <begin position="27"/>
        <end position="182"/>
    </location>
</feature>
<keyword evidence="1" id="KW-0732">Signal</keyword>
<sequence length="189" mass="21080">MKKRMMTLALLGLLAGCSAAPETLHYYSLDAQSPHPQGVMAQPQHQLVLRPVMLSGQLDRMSLVYQLEGNELHFAEYHRWAGSLDAQLNQLTLNGLSSRLPGWVVRQDGARKGPVLSITVERFQGRQDGRALLSGRWRLLTEEGVVLRDVPFQQERVLPADGYGTLVDELGQGWQLLLDQIAADVRTRG</sequence>
<evidence type="ECO:0000313" key="4">
    <source>
        <dbReference type="EMBL" id="TFF83143.1"/>
    </source>
</evidence>
<feature type="chain" id="PRO_5044621372" description="ABC-type transport auxiliary lipoprotein component domain-containing protein" evidence="1">
    <location>
        <begin position="20"/>
        <end position="189"/>
    </location>
</feature>
<accession>A0A5F0KF19</accession>
<comment type="caution">
    <text evidence="4">The sequence shown here is derived from an EMBL/GenBank/DDBJ whole genome shotgun (WGS) entry which is preliminary data.</text>
</comment>
<evidence type="ECO:0000313" key="3">
    <source>
        <dbReference type="EMBL" id="TFF80292.1"/>
    </source>
</evidence>
<evidence type="ECO:0000313" key="6">
    <source>
        <dbReference type="Proteomes" id="UP000297914"/>
    </source>
</evidence>
<protein>
    <recommendedName>
        <fullName evidence="2">ABC-type transport auxiliary lipoprotein component domain-containing protein</fullName>
    </recommendedName>
</protein>
<evidence type="ECO:0000256" key="1">
    <source>
        <dbReference type="SAM" id="SignalP"/>
    </source>
</evidence>
<reference evidence="4 6" key="1">
    <citation type="submission" date="2018-06" db="EMBL/GenBank/DDBJ databases">
        <title>Occurrence of a novel blaKPC-2- and qnrS2- harbouring IncP6 plasmid from Aeromonas taiwanensis isolates recovered from the river sediments.</title>
        <authorList>
            <person name="Zheng B."/>
            <person name="Yu X."/>
            <person name="Xiao Y."/>
        </authorList>
    </citation>
    <scope>NUCLEOTIDE SEQUENCE [LARGE SCALE GENOMIC DNA]</scope>
    <source>
        <strain evidence="3 5">1713</strain>
        <strain evidence="4 6">198</strain>
    </source>
</reference>
<feature type="signal peptide" evidence="1">
    <location>
        <begin position="1"/>
        <end position="19"/>
    </location>
</feature>
<dbReference type="Pfam" id="PF03886">
    <property type="entry name" value="ABC_trans_aux"/>
    <property type="match status" value="1"/>
</dbReference>
<dbReference type="RefSeq" id="WP_134694528.1">
    <property type="nucleotide sequence ID" value="NZ_QORJ01000003.1"/>
</dbReference>
<dbReference type="SUPFAM" id="SSF159594">
    <property type="entry name" value="XCC0632-like"/>
    <property type="match status" value="1"/>
</dbReference>
<evidence type="ECO:0000259" key="2">
    <source>
        <dbReference type="Pfam" id="PF03886"/>
    </source>
</evidence>
<evidence type="ECO:0000313" key="5">
    <source>
        <dbReference type="Proteomes" id="UP000297720"/>
    </source>
</evidence>
<dbReference type="InterPro" id="IPR005586">
    <property type="entry name" value="ABC_trans_aux"/>
</dbReference>